<keyword evidence="6" id="KW-1185">Reference proteome</keyword>
<evidence type="ECO:0000256" key="3">
    <source>
        <dbReference type="ARBA" id="ARBA00015522"/>
    </source>
</evidence>
<comment type="subcellular location">
    <subcellularLocation>
        <location evidence="1">Nucleus</location>
        <location evidence="1">Nucleolus</location>
    </subcellularLocation>
</comment>
<evidence type="ECO:0000256" key="1">
    <source>
        <dbReference type="ARBA" id="ARBA00004604"/>
    </source>
</evidence>
<comment type="similarity">
    <text evidence="2">Belongs to the NOP16 family.</text>
</comment>
<evidence type="ECO:0000313" key="5">
    <source>
        <dbReference type="EMBL" id="GCC26316.1"/>
    </source>
</evidence>
<protein>
    <recommendedName>
        <fullName evidence="3">Nucleolar protein 16</fullName>
    </recommendedName>
</protein>
<sequence length="104" mass="12257">QRKMATASRNEKPVVTKPYVINELEAEANIPEVKNNTLSKGIIDYARYMIENYKDNYEAMARDEINYYQDTPKQIKRKIECYKSWYPAEYSALVDSMQLKMDTS</sequence>
<gene>
    <name evidence="5" type="ORF">chiPu_0004732</name>
</gene>
<keyword evidence="4" id="KW-0539">Nucleus</keyword>
<dbReference type="OrthoDB" id="285729at2759"/>
<dbReference type="Pfam" id="PF09420">
    <property type="entry name" value="Nop16"/>
    <property type="match status" value="1"/>
</dbReference>
<dbReference type="STRING" id="137246.A0A401S7E3"/>
<dbReference type="GO" id="GO:0042273">
    <property type="term" value="P:ribosomal large subunit biogenesis"/>
    <property type="evidence" value="ECO:0007669"/>
    <property type="project" value="TreeGrafter"/>
</dbReference>
<proteinExistence type="inferred from homology"/>
<dbReference type="InterPro" id="IPR019002">
    <property type="entry name" value="Ribosome_biogenesis_Nop16"/>
</dbReference>
<evidence type="ECO:0000256" key="4">
    <source>
        <dbReference type="ARBA" id="ARBA00023242"/>
    </source>
</evidence>
<evidence type="ECO:0000313" key="6">
    <source>
        <dbReference type="Proteomes" id="UP000287033"/>
    </source>
</evidence>
<evidence type="ECO:0000256" key="2">
    <source>
        <dbReference type="ARBA" id="ARBA00008479"/>
    </source>
</evidence>
<dbReference type="GO" id="GO:0005730">
    <property type="term" value="C:nucleolus"/>
    <property type="evidence" value="ECO:0007669"/>
    <property type="project" value="UniProtKB-SubCell"/>
</dbReference>
<dbReference type="Proteomes" id="UP000287033">
    <property type="component" value="Unassembled WGS sequence"/>
</dbReference>
<feature type="non-terminal residue" evidence="5">
    <location>
        <position position="1"/>
    </location>
</feature>
<dbReference type="EMBL" id="BEZZ01000118">
    <property type="protein sequence ID" value="GCC26316.1"/>
    <property type="molecule type" value="Genomic_DNA"/>
</dbReference>
<reference evidence="5 6" key="1">
    <citation type="journal article" date="2018" name="Nat. Ecol. Evol.">
        <title>Shark genomes provide insights into elasmobranch evolution and the origin of vertebrates.</title>
        <authorList>
            <person name="Hara Y"/>
            <person name="Yamaguchi K"/>
            <person name="Onimaru K"/>
            <person name="Kadota M"/>
            <person name="Koyanagi M"/>
            <person name="Keeley SD"/>
            <person name="Tatsumi K"/>
            <person name="Tanaka K"/>
            <person name="Motone F"/>
            <person name="Kageyama Y"/>
            <person name="Nozu R"/>
            <person name="Adachi N"/>
            <person name="Nishimura O"/>
            <person name="Nakagawa R"/>
            <person name="Tanegashima C"/>
            <person name="Kiyatake I"/>
            <person name="Matsumoto R"/>
            <person name="Murakumo K"/>
            <person name="Nishida K"/>
            <person name="Terakita A"/>
            <person name="Kuratani S"/>
            <person name="Sato K"/>
            <person name="Hyodo S Kuraku.S."/>
        </authorList>
    </citation>
    <scope>NUCLEOTIDE SEQUENCE [LARGE SCALE GENOMIC DNA]</scope>
</reference>
<dbReference type="AlphaFoldDB" id="A0A401S7E3"/>
<dbReference type="PANTHER" id="PTHR13243">
    <property type="entry name" value="HSPC111 PROTEIN-RELATED"/>
    <property type="match status" value="1"/>
</dbReference>
<accession>A0A401S7E3</accession>
<name>A0A401S7E3_CHIPU</name>
<dbReference type="PANTHER" id="PTHR13243:SF1">
    <property type="entry name" value="NUCLEOLAR PROTEIN 16"/>
    <property type="match status" value="1"/>
</dbReference>
<comment type="caution">
    <text evidence="5">The sequence shown here is derived from an EMBL/GenBank/DDBJ whole genome shotgun (WGS) entry which is preliminary data.</text>
</comment>
<organism evidence="5 6">
    <name type="scientific">Chiloscyllium punctatum</name>
    <name type="common">Brownbanded bambooshark</name>
    <name type="synonym">Hemiscyllium punctatum</name>
    <dbReference type="NCBI Taxonomy" id="137246"/>
    <lineage>
        <taxon>Eukaryota</taxon>
        <taxon>Metazoa</taxon>
        <taxon>Chordata</taxon>
        <taxon>Craniata</taxon>
        <taxon>Vertebrata</taxon>
        <taxon>Chondrichthyes</taxon>
        <taxon>Elasmobranchii</taxon>
        <taxon>Galeomorphii</taxon>
        <taxon>Galeoidea</taxon>
        <taxon>Orectolobiformes</taxon>
        <taxon>Hemiscylliidae</taxon>
        <taxon>Chiloscyllium</taxon>
    </lineage>
</organism>
<dbReference type="OMA" id="YARYMIE"/>